<comment type="caution">
    <text evidence="1">The sequence shown here is derived from an EMBL/GenBank/DDBJ whole genome shotgun (WGS) entry which is preliminary data.</text>
</comment>
<evidence type="ECO:0000313" key="2">
    <source>
        <dbReference type="Proteomes" id="UP001383192"/>
    </source>
</evidence>
<sequence length="683" mass="76443">MPPLSADDVLFIESVPIGTIWAFRNKVYSQWTIDNNPQLFTNHEWIDVPQLRFFLAESEARPPVKTESDDLDLRSSEALPSRIKSESDGVDLAIAHPGTSGSDVRIRTCIEDGHEVLELFSDDEEFAPAFTNTNATPNVKAKVKPGHGEVVWELSDTIWLDPGLTSEVCTSHRRFRITKELTVKRLERLYAIPSVWPVPRVPIAFIVIYGDKYDNLDKSIGGVILDKDNDSYSSKPGTSSKDSKVMTTILPGEDPIACYRHVCKGVWACRYVDQTLLAAQRKELDTHRGMLLSTQNKEAVNVMAHHQKIGHLFLNVILAQTCKAKDNEGQLCNGRPTVKHYTATDGSSEIVYFIGCTGCRGKFKTNDHRSSSIPPGINPVLLAKMLNSDSIDATDIKDTPACSKMNSPRVGSKQKHCPHSHIRNGVAQHSVPMVEHPCGLRRRIFIPTNTSIKIFLLAYPDKDAHHNHPVPVLSKITTELRQEYTACVEASGPRPTVRSVDKSLVTHAKLGGKTPVEYSPAFVNSRAKRQIVKGVKQKTHPNGLGILGVIAMYEDEKKKPVQERYIHRVVIGDETGGTIIFTCYAELLALIHDVTAFEGDKRVSEENLKEWEMVIFYAALSKGTLLILHHFLDYLFLNSRDNYALTGRHTTFKKRVMPEACTHFQDDLETQAEQGRKRPVQKS</sequence>
<proteinExistence type="predicted"/>
<dbReference type="Proteomes" id="UP001383192">
    <property type="component" value="Unassembled WGS sequence"/>
</dbReference>
<evidence type="ECO:0000313" key="1">
    <source>
        <dbReference type="EMBL" id="KAK7038804.1"/>
    </source>
</evidence>
<protein>
    <submittedName>
        <fullName evidence="1">Uncharacterized protein</fullName>
    </submittedName>
</protein>
<dbReference type="AlphaFoldDB" id="A0AAW0CKA0"/>
<accession>A0AAW0CKA0</accession>
<organism evidence="1 2">
    <name type="scientific">Paramarasmius palmivorus</name>
    <dbReference type="NCBI Taxonomy" id="297713"/>
    <lineage>
        <taxon>Eukaryota</taxon>
        <taxon>Fungi</taxon>
        <taxon>Dikarya</taxon>
        <taxon>Basidiomycota</taxon>
        <taxon>Agaricomycotina</taxon>
        <taxon>Agaricomycetes</taxon>
        <taxon>Agaricomycetidae</taxon>
        <taxon>Agaricales</taxon>
        <taxon>Marasmiineae</taxon>
        <taxon>Marasmiaceae</taxon>
        <taxon>Paramarasmius</taxon>
    </lineage>
</organism>
<reference evidence="1 2" key="1">
    <citation type="submission" date="2024-01" db="EMBL/GenBank/DDBJ databases">
        <title>A draft genome for a cacao thread blight-causing isolate of Paramarasmius palmivorus.</title>
        <authorList>
            <person name="Baruah I.K."/>
            <person name="Bukari Y."/>
            <person name="Amoako-Attah I."/>
            <person name="Meinhardt L.W."/>
            <person name="Bailey B.A."/>
            <person name="Cohen S.P."/>
        </authorList>
    </citation>
    <scope>NUCLEOTIDE SEQUENCE [LARGE SCALE GENOMIC DNA]</scope>
    <source>
        <strain evidence="1 2">GH-12</strain>
    </source>
</reference>
<gene>
    <name evidence="1" type="ORF">VNI00_010434</name>
</gene>
<name>A0AAW0CKA0_9AGAR</name>
<keyword evidence="2" id="KW-1185">Reference proteome</keyword>
<dbReference type="EMBL" id="JAYKXP010000042">
    <property type="protein sequence ID" value="KAK7038804.1"/>
    <property type="molecule type" value="Genomic_DNA"/>
</dbReference>